<organism evidence="3 4">
    <name type="scientific">Mucuna pruriens</name>
    <name type="common">Velvet bean</name>
    <name type="synonym">Dolichos pruriens</name>
    <dbReference type="NCBI Taxonomy" id="157652"/>
    <lineage>
        <taxon>Eukaryota</taxon>
        <taxon>Viridiplantae</taxon>
        <taxon>Streptophyta</taxon>
        <taxon>Embryophyta</taxon>
        <taxon>Tracheophyta</taxon>
        <taxon>Spermatophyta</taxon>
        <taxon>Magnoliopsida</taxon>
        <taxon>eudicotyledons</taxon>
        <taxon>Gunneridae</taxon>
        <taxon>Pentapetalae</taxon>
        <taxon>rosids</taxon>
        <taxon>fabids</taxon>
        <taxon>Fabales</taxon>
        <taxon>Fabaceae</taxon>
        <taxon>Papilionoideae</taxon>
        <taxon>50 kb inversion clade</taxon>
        <taxon>NPAAA clade</taxon>
        <taxon>indigoferoid/millettioid clade</taxon>
        <taxon>Phaseoleae</taxon>
        <taxon>Mucuna</taxon>
    </lineage>
</organism>
<feature type="region of interest" description="Disordered" evidence="1">
    <location>
        <begin position="53"/>
        <end position="91"/>
    </location>
</feature>
<dbReference type="EMBL" id="QJKJ01000561">
    <property type="protein sequence ID" value="RDY11892.1"/>
    <property type="molecule type" value="Genomic_DNA"/>
</dbReference>
<dbReference type="OrthoDB" id="1719899at2759"/>
<evidence type="ECO:0000313" key="3">
    <source>
        <dbReference type="EMBL" id="RDY11892.1"/>
    </source>
</evidence>
<evidence type="ECO:0000259" key="2">
    <source>
        <dbReference type="SMART" id="SM00343"/>
    </source>
</evidence>
<dbReference type="PANTHER" id="PTHR35046:SF9">
    <property type="entry name" value="RNA-DIRECTED DNA POLYMERASE"/>
    <property type="match status" value="1"/>
</dbReference>
<comment type="caution">
    <text evidence="3">The sequence shown here is derived from an EMBL/GenBank/DDBJ whole genome shotgun (WGS) entry which is preliminary data.</text>
</comment>
<dbReference type="PANTHER" id="PTHR35046">
    <property type="entry name" value="ZINC KNUCKLE (CCHC-TYPE) FAMILY PROTEIN"/>
    <property type="match status" value="1"/>
</dbReference>
<accession>A0A371IA36</accession>
<sequence length="154" mass="17222">MLIFNQGLHQGPYSVEEYHKEMEMDLLRAQIKESEEAKMARFLHSLKREIQDVGKEKEKYGASREKSPKKGSEASIGQKELTPISTPMPPRASSIKCFKCLGKEHIASQCPNRSVMIGSESSIGKVDTSSESKSLSDGSHYEGDLLMVVRLMNM</sequence>
<name>A0A371IA36_MUCPR</name>
<feature type="compositionally biased region" description="Basic and acidic residues" evidence="1">
    <location>
        <begin position="53"/>
        <end position="72"/>
    </location>
</feature>
<dbReference type="GO" id="GO:0003676">
    <property type="term" value="F:nucleic acid binding"/>
    <property type="evidence" value="ECO:0007669"/>
    <property type="project" value="InterPro"/>
</dbReference>
<dbReference type="Proteomes" id="UP000257109">
    <property type="component" value="Unassembled WGS sequence"/>
</dbReference>
<gene>
    <name evidence="3" type="ORF">CR513_03388</name>
</gene>
<dbReference type="AlphaFoldDB" id="A0A371IA36"/>
<dbReference type="SMART" id="SM00343">
    <property type="entry name" value="ZnF_C2HC"/>
    <property type="match status" value="1"/>
</dbReference>
<protein>
    <recommendedName>
        <fullName evidence="2">CCHC-type domain-containing protein</fullName>
    </recommendedName>
</protein>
<dbReference type="GO" id="GO:0008270">
    <property type="term" value="F:zinc ion binding"/>
    <property type="evidence" value="ECO:0007669"/>
    <property type="project" value="InterPro"/>
</dbReference>
<keyword evidence="4" id="KW-1185">Reference proteome</keyword>
<dbReference type="InterPro" id="IPR001878">
    <property type="entry name" value="Znf_CCHC"/>
</dbReference>
<feature type="domain" description="CCHC-type" evidence="2">
    <location>
        <begin position="96"/>
        <end position="112"/>
    </location>
</feature>
<evidence type="ECO:0000256" key="1">
    <source>
        <dbReference type="SAM" id="MobiDB-lite"/>
    </source>
</evidence>
<feature type="non-terminal residue" evidence="3">
    <location>
        <position position="1"/>
    </location>
</feature>
<evidence type="ECO:0000313" key="4">
    <source>
        <dbReference type="Proteomes" id="UP000257109"/>
    </source>
</evidence>
<reference evidence="3" key="1">
    <citation type="submission" date="2018-05" db="EMBL/GenBank/DDBJ databases">
        <title>Draft genome of Mucuna pruriens seed.</title>
        <authorList>
            <person name="Nnadi N.E."/>
            <person name="Vos R."/>
            <person name="Hasami M.H."/>
            <person name="Devisetty U.K."/>
            <person name="Aguiy J.C."/>
        </authorList>
    </citation>
    <scope>NUCLEOTIDE SEQUENCE [LARGE SCALE GENOMIC DNA]</scope>
    <source>
        <strain evidence="3">JCA_2017</strain>
    </source>
</reference>
<proteinExistence type="predicted"/>